<reference evidence="1 2" key="1">
    <citation type="journal article" date="2018" name="BMC Genomics">
        <title>Comparative genome analyses reveal sequence features reflecting distinct modes of host-adaptation between dicot and monocot powdery mildew.</title>
        <authorList>
            <person name="Wu Y."/>
            <person name="Ma X."/>
            <person name="Pan Z."/>
            <person name="Kale S.D."/>
            <person name="Song Y."/>
            <person name="King H."/>
            <person name="Zhang Q."/>
            <person name="Presley C."/>
            <person name="Deng X."/>
            <person name="Wei C.I."/>
            <person name="Xiao S."/>
        </authorList>
    </citation>
    <scope>NUCLEOTIDE SEQUENCE [LARGE SCALE GENOMIC DNA]</scope>
    <source>
        <strain evidence="1">UMSG1</strain>
    </source>
</reference>
<name>A0A420IBG7_9PEZI</name>
<protein>
    <submittedName>
        <fullName evidence="1">Uncharacterized protein</fullName>
    </submittedName>
</protein>
<evidence type="ECO:0000313" key="2">
    <source>
        <dbReference type="Proteomes" id="UP000285326"/>
    </source>
</evidence>
<dbReference type="EMBL" id="MCBS01025007">
    <property type="protein sequence ID" value="RKF71857.1"/>
    <property type="molecule type" value="Genomic_DNA"/>
</dbReference>
<gene>
    <name evidence="1" type="ORF">GcM1_250264</name>
</gene>
<organism evidence="1 2">
    <name type="scientific">Golovinomyces cichoracearum</name>
    <dbReference type="NCBI Taxonomy" id="62708"/>
    <lineage>
        <taxon>Eukaryota</taxon>
        <taxon>Fungi</taxon>
        <taxon>Dikarya</taxon>
        <taxon>Ascomycota</taxon>
        <taxon>Pezizomycotina</taxon>
        <taxon>Leotiomycetes</taxon>
        <taxon>Erysiphales</taxon>
        <taxon>Erysiphaceae</taxon>
        <taxon>Golovinomyces</taxon>
    </lineage>
</organism>
<evidence type="ECO:0000313" key="1">
    <source>
        <dbReference type="EMBL" id="RKF71857.1"/>
    </source>
</evidence>
<proteinExistence type="predicted"/>
<dbReference type="AlphaFoldDB" id="A0A420IBG7"/>
<accession>A0A420IBG7</accession>
<dbReference type="Proteomes" id="UP000285326">
    <property type="component" value="Unassembled WGS sequence"/>
</dbReference>
<sequence length="42" mass="4590">MAKTESNTGMIKDLKAEFGDDFETDTDDVTKVVRASKLLGIV</sequence>
<comment type="caution">
    <text evidence="1">The sequence shown here is derived from an EMBL/GenBank/DDBJ whole genome shotgun (WGS) entry which is preliminary data.</text>
</comment>